<feature type="domain" description="N-acetyltransferase" evidence="1">
    <location>
        <begin position="1"/>
        <end position="158"/>
    </location>
</feature>
<dbReference type="PROSITE" id="PS51186">
    <property type="entry name" value="GNAT"/>
    <property type="match status" value="1"/>
</dbReference>
<comment type="caution">
    <text evidence="2">The sequence shown here is derived from an EMBL/GenBank/DDBJ whole genome shotgun (WGS) entry which is preliminary data.</text>
</comment>
<name>A0A7X3K172_9BACL</name>
<dbReference type="InterPro" id="IPR000182">
    <property type="entry name" value="GNAT_dom"/>
</dbReference>
<evidence type="ECO:0000313" key="3">
    <source>
        <dbReference type="Proteomes" id="UP000490800"/>
    </source>
</evidence>
<gene>
    <name evidence="2" type="ORF">EDM21_21225</name>
</gene>
<keyword evidence="3" id="KW-1185">Reference proteome</keyword>
<dbReference type="CDD" id="cd04301">
    <property type="entry name" value="NAT_SF"/>
    <property type="match status" value="1"/>
</dbReference>
<dbReference type="Proteomes" id="UP000490800">
    <property type="component" value="Unassembled WGS sequence"/>
</dbReference>
<dbReference type="RefSeq" id="WP_157338401.1">
    <property type="nucleotide sequence ID" value="NZ_RHLK01000016.1"/>
</dbReference>
<dbReference type="AlphaFoldDB" id="A0A7X3K172"/>
<dbReference type="InterPro" id="IPR016181">
    <property type="entry name" value="Acyl_CoA_acyltransferase"/>
</dbReference>
<dbReference type="EMBL" id="RHLK01000016">
    <property type="protein sequence ID" value="MVP02004.1"/>
    <property type="molecule type" value="Genomic_DNA"/>
</dbReference>
<dbReference type="OrthoDB" id="46888at2"/>
<sequence>MIRQIPKEDVQAVLELLALQTASYIVEARLIGYQEIPPLKDSPLTLRCSKETFNGYYLTETEAQGHSEVLAGAIAWERSGSIVTITRMMVHPGHFRKGIASQLMRHLLERHPDASKFVVSTSETNEPAILLYSKFGFRPSGARTIAPSVTLVTFARMNDISLTEEK</sequence>
<evidence type="ECO:0000313" key="2">
    <source>
        <dbReference type="EMBL" id="MVP02004.1"/>
    </source>
</evidence>
<accession>A0A7X3K172</accession>
<dbReference type="Gene3D" id="3.40.630.30">
    <property type="match status" value="1"/>
</dbReference>
<keyword evidence="2" id="KW-0808">Transferase</keyword>
<evidence type="ECO:0000259" key="1">
    <source>
        <dbReference type="PROSITE" id="PS51186"/>
    </source>
</evidence>
<reference evidence="2 3" key="1">
    <citation type="journal article" date="2019" name="Microorganisms">
        <title>Paenibacillus lutrae sp. nov., A Chitinolytic Species Isolated from A River Otter in Castril Natural Park, Granada, Spain.</title>
        <authorList>
            <person name="Rodriguez M."/>
            <person name="Reina J.C."/>
            <person name="Bejar V."/>
            <person name="Llamas I."/>
        </authorList>
    </citation>
    <scope>NUCLEOTIDE SEQUENCE [LARGE SCALE GENOMIC DNA]</scope>
    <source>
        <strain evidence="2 3">N10</strain>
    </source>
</reference>
<proteinExistence type="predicted"/>
<organism evidence="2 3">
    <name type="scientific">Paenibacillus lutrae</name>
    <dbReference type="NCBI Taxonomy" id="2078573"/>
    <lineage>
        <taxon>Bacteria</taxon>
        <taxon>Bacillati</taxon>
        <taxon>Bacillota</taxon>
        <taxon>Bacilli</taxon>
        <taxon>Bacillales</taxon>
        <taxon>Paenibacillaceae</taxon>
        <taxon>Paenibacillus</taxon>
    </lineage>
</organism>
<dbReference type="SUPFAM" id="SSF55729">
    <property type="entry name" value="Acyl-CoA N-acyltransferases (Nat)"/>
    <property type="match status" value="1"/>
</dbReference>
<protein>
    <submittedName>
        <fullName evidence="2">GNAT family N-acetyltransferase</fullName>
    </submittedName>
</protein>
<dbReference type="GO" id="GO:0016747">
    <property type="term" value="F:acyltransferase activity, transferring groups other than amino-acyl groups"/>
    <property type="evidence" value="ECO:0007669"/>
    <property type="project" value="InterPro"/>
</dbReference>
<dbReference type="Pfam" id="PF00583">
    <property type="entry name" value="Acetyltransf_1"/>
    <property type="match status" value="1"/>
</dbReference>